<evidence type="ECO:0000313" key="3">
    <source>
        <dbReference type="Proteomes" id="UP000287033"/>
    </source>
</evidence>
<keyword evidence="3" id="KW-1185">Reference proteome</keyword>
<evidence type="ECO:0000256" key="1">
    <source>
        <dbReference type="SAM" id="MobiDB-lite"/>
    </source>
</evidence>
<feature type="non-terminal residue" evidence="2">
    <location>
        <position position="225"/>
    </location>
</feature>
<protein>
    <submittedName>
        <fullName evidence="2">Uncharacterized protein</fullName>
    </submittedName>
</protein>
<sequence length="225" mass="24447">MQASTARHHAGIAGAEQRRALIRGRKLGEFCDHRSTCVMDRCADSCGMPRTTGNAGVRQIGAAGAERQLVEIETERVGRDLRQRGPGALPHVVRTGLHHALAVGTDHRARIALEHDGRERRGADSPADQEAVLVAHLARLQRTSRPAETLGRPGVALAQRLGGERLAGGRLDLGIVLQPELQRIDAAGERRLVDRAFQHDRSGGLARRAHEQRRAGVDADRLMRG</sequence>
<gene>
    <name evidence="2" type="ORF">chiPu_0030808</name>
</gene>
<reference evidence="2 3" key="1">
    <citation type="journal article" date="2018" name="Nat. Ecol. Evol.">
        <title>Shark genomes provide insights into elasmobranch evolution and the origin of vertebrates.</title>
        <authorList>
            <person name="Hara Y"/>
            <person name="Yamaguchi K"/>
            <person name="Onimaru K"/>
            <person name="Kadota M"/>
            <person name="Koyanagi M"/>
            <person name="Keeley SD"/>
            <person name="Tatsumi K"/>
            <person name="Tanaka K"/>
            <person name="Motone F"/>
            <person name="Kageyama Y"/>
            <person name="Nozu R"/>
            <person name="Adachi N"/>
            <person name="Nishimura O"/>
            <person name="Nakagawa R"/>
            <person name="Tanegashima C"/>
            <person name="Kiyatake I"/>
            <person name="Matsumoto R"/>
            <person name="Murakumo K"/>
            <person name="Nishida K"/>
            <person name="Terakita A"/>
            <person name="Kuratani S"/>
            <person name="Sato K"/>
            <person name="Hyodo S Kuraku.S."/>
        </authorList>
    </citation>
    <scope>NUCLEOTIDE SEQUENCE [LARGE SCALE GENOMIC DNA]</scope>
</reference>
<feature type="region of interest" description="Disordered" evidence="1">
    <location>
        <begin position="200"/>
        <end position="225"/>
    </location>
</feature>
<name>A0A401TW31_CHIPU</name>
<proteinExistence type="predicted"/>
<dbReference type="EMBL" id="BEZZ01193525">
    <property type="protein sequence ID" value="GCC46875.1"/>
    <property type="molecule type" value="Genomic_DNA"/>
</dbReference>
<dbReference type="Proteomes" id="UP000287033">
    <property type="component" value="Unassembled WGS sequence"/>
</dbReference>
<evidence type="ECO:0000313" key="2">
    <source>
        <dbReference type="EMBL" id="GCC46875.1"/>
    </source>
</evidence>
<comment type="caution">
    <text evidence="2">The sequence shown here is derived from an EMBL/GenBank/DDBJ whole genome shotgun (WGS) entry which is preliminary data.</text>
</comment>
<organism evidence="2 3">
    <name type="scientific">Chiloscyllium punctatum</name>
    <name type="common">Brownbanded bambooshark</name>
    <name type="synonym">Hemiscyllium punctatum</name>
    <dbReference type="NCBI Taxonomy" id="137246"/>
    <lineage>
        <taxon>Eukaryota</taxon>
        <taxon>Metazoa</taxon>
        <taxon>Chordata</taxon>
        <taxon>Craniata</taxon>
        <taxon>Vertebrata</taxon>
        <taxon>Chondrichthyes</taxon>
        <taxon>Elasmobranchii</taxon>
        <taxon>Galeomorphii</taxon>
        <taxon>Galeoidea</taxon>
        <taxon>Orectolobiformes</taxon>
        <taxon>Hemiscylliidae</taxon>
        <taxon>Chiloscyllium</taxon>
    </lineage>
</organism>
<dbReference type="AlphaFoldDB" id="A0A401TW31"/>
<accession>A0A401TW31</accession>